<dbReference type="Pfam" id="PF00583">
    <property type="entry name" value="Acetyltransf_1"/>
    <property type="match status" value="1"/>
</dbReference>
<evidence type="ECO:0000313" key="4">
    <source>
        <dbReference type="EMBL" id="MFC6633000.1"/>
    </source>
</evidence>
<keyword evidence="5" id="KW-1185">Reference proteome</keyword>
<name>A0ABW1YLT0_9GAMM</name>
<reference evidence="5" key="1">
    <citation type="journal article" date="2019" name="Int. J. Syst. Evol. Microbiol.">
        <title>The Global Catalogue of Microorganisms (GCM) 10K type strain sequencing project: providing services to taxonomists for standard genome sequencing and annotation.</title>
        <authorList>
            <consortium name="The Broad Institute Genomics Platform"/>
            <consortium name="The Broad Institute Genome Sequencing Center for Infectious Disease"/>
            <person name="Wu L."/>
            <person name="Ma J."/>
        </authorList>
    </citation>
    <scope>NUCLEOTIDE SEQUENCE [LARGE SCALE GENOMIC DNA]</scope>
    <source>
        <strain evidence="5">CGMCC 1.13718</strain>
    </source>
</reference>
<keyword evidence="2 4" id="KW-0012">Acyltransferase</keyword>
<dbReference type="PROSITE" id="PS51186">
    <property type="entry name" value="GNAT"/>
    <property type="match status" value="1"/>
</dbReference>
<dbReference type="CDD" id="cd04301">
    <property type="entry name" value="NAT_SF"/>
    <property type="match status" value="1"/>
</dbReference>
<evidence type="ECO:0000259" key="3">
    <source>
        <dbReference type="PROSITE" id="PS51186"/>
    </source>
</evidence>
<proteinExistence type="predicted"/>
<dbReference type="InterPro" id="IPR016181">
    <property type="entry name" value="Acyl_CoA_acyltransferase"/>
</dbReference>
<dbReference type="GO" id="GO:0016746">
    <property type="term" value="F:acyltransferase activity"/>
    <property type="evidence" value="ECO:0007669"/>
    <property type="project" value="UniProtKB-KW"/>
</dbReference>
<dbReference type="EMBL" id="JBHSVR010000001">
    <property type="protein sequence ID" value="MFC6633000.1"/>
    <property type="molecule type" value="Genomic_DNA"/>
</dbReference>
<evidence type="ECO:0000256" key="1">
    <source>
        <dbReference type="ARBA" id="ARBA00022679"/>
    </source>
</evidence>
<dbReference type="EC" id="2.3.-.-" evidence="4"/>
<dbReference type="Proteomes" id="UP001596425">
    <property type="component" value="Unassembled WGS sequence"/>
</dbReference>
<protein>
    <submittedName>
        <fullName evidence="4">GNAT family N-acetyltransferase</fullName>
        <ecNumber evidence="4">2.3.-.-</ecNumber>
    </submittedName>
</protein>
<dbReference type="InterPro" id="IPR000182">
    <property type="entry name" value="GNAT_dom"/>
</dbReference>
<comment type="caution">
    <text evidence="4">The sequence shown here is derived from an EMBL/GenBank/DDBJ whole genome shotgun (WGS) entry which is preliminary data.</text>
</comment>
<sequence>MSKSIRIANLSDLDGVLALYRELRPADPELEGQLAREKWSEIIDSAQMELIVADVEGDLASTCALGINLSIASGARPFGIIEHVVTAERHRRKGLSREVLEYAIDLAWDRGCYKVMLLSGEQLRGAHQLYKSVGFRDGIEKGFVIKP</sequence>
<feature type="domain" description="N-acetyltransferase" evidence="3">
    <location>
        <begin position="3"/>
        <end position="147"/>
    </location>
</feature>
<gene>
    <name evidence="4" type="ORF">ACFQBM_06915</name>
</gene>
<organism evidence="4 5">
    <name type="scientific">Microbulbifer taiwanensis</name>
    <dbReference type="NCBI Taxonomy" id="986746"/>
    <lineage>
        <taxon>Bacteria</taxon>
        <taxon>Pseudomonadati</taxon>
        <taxon>Pseudomonadota</taxon>
        <taxon>Gammaproteobacteria</taxon>
        <taxon>Cellvibrionales</taxon>
        <taxon>Microbulbiferaceae</taxon>
        <taxon>Microbulbifer</taxon>
    </lineage>
</organism>
<dbReference type="Gene3D" id="3.40.630.30">
    <property type="match status" value="1"/>
</dbReference>
<dbReference type="RefSeq" id="WP_193189521.1">
    <property type="nucleotide sequence ID" value="NZ_JACZFR010000007.1"/>
</dbReference>
<evidence type="ECO:0000313" key="5">
    <source>
        <dbReference type="Proteomes" id="UP001596425"/>
    </source>
</evidence>
<keyword evidence="1 4" id="KW-0808">Transferase</keyword>
<dbReference type="PANTHER" id="PTHR43877">
    <property type="entry name" value="AMINOALKYLPHOSPHONATE N-ACETYLTRANSFERASE-RELATED-RELATED"/>
    <property type="match status" value="1"/>
</dbReference>
<dbReference type="SUPFAM" id="SSF55729">
    <property type="entry name" value="Acyl-CoA N-acyltransferases (Nat)"/>
    <property type="match status" value="1"/>
</dbReference>
<dbReference type="InterPro" id="IPR050832">
    <property type="entry name" value="Bact_Acetyltransf"/>
</dbReference>
<evidence type="ECO:0000256" key="2">
    <source>
        <dbReference type="ARBA" id="ARBA00023315"/>
    </source>
</evidence>
<accession>A0ABW1YLT0</accession>